<protein>
    <recommendedName>
        <fullName evidence="6">Transporter</fullName>
    </recommendedName>
</protein>
<feature type="transmembrane region" description="Helical" evidence="7">
    <location>
        <begin position="261"/>
        <end position="283"/>
    </location>
</feature>
<gene>
    <name evidence="8" type="ORF">ACFQ1E_09080</name>
</gene>
<comment type="similarity">
    <text evidence="6">Belongs to the sodium:neurotransmitter symporter (SNF) (TC 2.A.22) family.</text>
</comment>
<dbReference type="RefSeq" id="WP_264943855.1">
    <property type="nucleotide sequence ID" value="NZ_JAPDRA010000003.1"/>
</dbReference>
<keyword evidence="5 7" id="KW-0472">Membrane</keyword>
<feature type="transmembrane region" description="Helical" evidence="7">
    <location>
        <begin position="312"/>
        <end position="333"/>
    </location>
</feature>
<dbReference type="NCBIfam" id="NF037979">
    <property type="entry name" value="Na_transp"/>
    <property type="match status" value="1"/>
</dbReference>
<dbReference type="InterPro" id="IPR037272">
    <property type="entry name" value="SNS_sf"/>
</dbReference>
<dbReference type="EMBL" id="JBHTJG010000003">
    <property type="protein sequence ID" value="MFD0946487.1"/>
    <property type="molecule type" value="Genomic_DNA"/>
</dbReference>
<evidence type="ECO:0000256" key="4">
    <source>
        <dbReference type="ARBA" id="ARBA00022989"/>
    </source>
</evidence>
<evidence type="ECO:0000313" key="8">
    <source>
        <dbReference type="EMBL" id="MFD0946487.1"/>
    </source>
</evidence>
<feature type="transmembrane region" description="Helical" evidence="7">
    <location>
        <begin position="393"/>
        <end position="417"/>
    </location>
</feature>
<feature type="transmembrane region" description="Helical" evidence="7">
    <location>
        <begin position="437"/>
        <end position="455"/>
    </location>
</feature>
<dbReference type="PANTHER" id="PTHR42948">
    <property type="entry name" value="TRANSPORTER"/>
    <property type="match status" value="1"/>
</dbReference>
<dbReference type="PRINTS" id="PR00176">
    <property type="entry name" value="NANEUSMPORT"/>
</dbReference>
<keyword evidence="4 7" id="KW-1133">Transmembrane helix</keyword>
<feature type="transmembrane region" description="Helical" evidence="7">
    <location>
        <begin position="353"/>
        <end position="373"/>
    </location>
</feature>
<dbReference type="PANTHER" id="PTHR42948:SF1">
    <property type="entry name" value="TRANSPORTER"/>
    <property type="match status" value="1"/>
</dbReference>
<feature type="transmembrane region" description="Helical" evidence="7">
    <location>
        <begin position="225"/>
        <end position="249"/>
    </location>
</feature>
<feature type="transmembrane region" description="Helical" evidence="7">
    <location>
        <begin position="155"/>
        <end position="173"/>
    </location>
</feature>
<feature type="transmembrane region" description="Helical" evidence="7">
    <location>
        <begin position="185"/>
        <end position="205"/>
    </location>
</feature>
<dbReference type="InterPro" id="IPR000175">
    <property type="entry name" value="Na/ntran_symport"/>
</dbReference>
<evidence type="ECO:0000256" key="3">
    <source>
        <dbReference type="ARBA" id="ARBA00022692"/>
    </source>
</evidence>
<reference evidence="9" key="1">
    <citation type="journal article" date="2019" name="Int. J. Syst. Evol. Microbiol.">
        <title>The Global Catalogue of Microorganisms (GCM) 10K type strain sequencing project: providing services to taxonomists for standard genome sequencing and annotation.</title>
        <authorList>
            <consortium name="The Broad Institute Genomics Platform"/>
            <consortium name="The Broad Institute Genome Sequencing Center for Infectious Disease"/>
            <person name="Wu L."/>
            <person name="Ma J."/>
        </authorList>
    </citation>
    <scope>NUCLEOTIDE SEQUENCE [LARGE SCALE GENOMIC DNA]</scope>
    <source>
        <strain evidence="9">CCUG 62982</strain>
    </source>
</reference>
<organism evidence="8 9">
    <name type="scientific">Sphingomonas canadensis</name>
    <dbReference type="NCBI Taxonomy" id="1219257"/>
    <lineage>
        <taxon>Bacteria</taxon>
        <taxon>Pseudomonadati</taxon>
        <taxon>Pseudomonadota</taxon>
        <taxon>Alphaproteobacteria</taxon>
        <taxon>Sphingomonadales</taxon>
        <taxon>Sphingomonadaceae</taxon>
        <taxon>Sphingomonas</taxon>
    </lineage>
</organism>
<dbReference type="PROSITE" id="PS00610">
    <property type="entry name" value="NA_NEUROTRAN_SYMP_1"/>
    <property type="match status" value="1"/>
</dbReference>
<keyword evidence="9" id="KW-1185">Reference proteome</keyword>
<evidence type="ECO:0000313" key="9">
    <source>
        <dbReference type="Proteomes" id="UP001596977"/>
    </source>
</evidence>
<keyword evidence="2 6" id="KW-0813">Transport</keyword>
<proteinExistence type="inferred from homology"/>
<evidence type="ECO:0000256" key="2">
    <source>
        <dbReference type="ARBA" id="ARBA00022448"/>
    </source>
</evidence>
<dbReference type="Proteomes" id="UP001596977">
    <property type="component" value="Unassembled WGS sequence"/>
</dbReference>
<evidence type="ECO:0000256" key="5">
    <source>
        <dbReference type="ARBA" id="ARBA00023136"/>
    </source>
</evidence>
<dbReference type="Pfam" id="PF00209">
    <property type="entry name" value="SNF"/>
    <property type="match status" value="2"/>
</dbReference>
<dbReference type="SUPFAM" id="SSF161070">
    <property type="entry name" value="SNF-like"/>
    <property type="match status" value="1"/>
</dbReference>
<feature type="transmembrane region" description="Helical" evidence="7">
    <location>
        <begin position="97"/>
        <end position="115"/>
    </location>
</feature>
<keyword evidence="6" id="KW-0769">Symport</keyword>
<accession>A0ABW3H6Q3</accession>
<feature type="transmembrane region" description="Helical" evidence="7">
    <location>
        <begin position="17"/>
        <end position="34"/>
    </location>
</feature>
<comment type="subcellular location">
    <subcellularLocation>
        <location evidence="1">Membrane</location>
        <topology evidence="1">Multi-pass membrane protein</topology>
    </subcellularLocation>
</comment>
<evidence type="ECO:0000256" key="1">
    <source>
        <dbReference type="ARBA" id="ARBA00004141"/>
    </source>
</evidence>
<dbReference type="PROSITE" id="PS50267">
    <property type="entry name" value="NA_NEUROTRAN_SYMP_3"/>
    <property type="match status" value="1"/>
</dbReference>
<dbReference type="InterPro" id="IPR047218">
    <property type="entry name" value="YocR/YhdH-like"/>
</dbReference>
<comment type="caution">
    <text evidence="8">The sequence shown here is derived from an EMBL/GenBank/DDBJ whole genome shotgun (WGS) entry which is preliminary data.</text>
</comment>
<name>A0ABW3H6Q3_9SPHN</name>
<keyword evidence="3 6" id="KW-0812">Transmembrane</keyword>
<evidence type="ECO:0000256" key="6">
    <source>
        <dbReference type="RuleBase" id="RU003732"/>
    </source>
</evidence>
<sequence>MAATNGGQARQHWSSRFAFLYSTIAASVGLGSLWRFPYVAGANGGGAFVLVYIAFLLILGTSVAIAEMMIGKRGQGSTVASVDALVAQNGSWRAWRVIGWLSLFIPFLGLSYYSVVAGWSIDYARIAIWQGFGTTDAAESLAAFNAQTAAPLHQAIMQIGFIFGIAFVVAQGLHAGIETISRIKMIALSGVLLVLIVYNAVFIGLGDTIVYLFKPDFARLTFDSVIAALGQAIFSLGIGIGVLMTFGSFLPAQASLPQSAFGLTLGILIATLISAVAIFPIVLHYGSDPQGGANLVFVAMPLAFSQMPGGRLLAILFFLLLALSALTCAVAMLQPVVSWLEERLSLGRKKLCALAAVVLSIVGLPSLLSFSLLADFHPLSWIRVFREATVFNILDFGVANILLPLNALLIALFVAWAMRNGDLRSEFKDEPALYLPWRLIVGIATPLAIVGLMATL</sequence>
<evidence type="ECO:0000256" key="7">
    <source>
        <dbReference type="SAM" id="Phobius"/>
    </source>
</evidence>
<dbReference type="CDD" id="cd10336">
    <property type="entry name" value="SLC6sbd_Tyt1-Like"/>
    <property type="match status" value="1"/>
</dbReference>
<feature type="transmembrane region" description="Helical" evidence="7">
    <location>
        <begin position="46"/>
        <end position="66"/>
    </location>
</feature>